<comment type="caution">
    <text evidence="1">The sequence shown here is derived from an EMBL/GenBank/DDBJ whole genome shotgun (WGS) entry which is preliminary data.</text>
</comment>
<keyword evidence="2" id="KW-1185">Reference proteome</keyword>
<reference evidence="1" key="1">
    <citation type="submission" date="2024-03" db="EMBL/GenBank/DDBJ databases">
        <title>Whole genome sequecning of epiphytes from Marcgravia umbellata leaves.</title>
        <authorList>
            <person name="Kumar G."/>
            <person name="Savka M.A."/>
        </authorList>
    </citation>
    <scope>NUCLEOTIDE SEQUENCE</scope>
    <source>
        <strain evidence="1">RIT_BL5</strain>
    </source>
</reference>
<proteinExistence type="predicted"/>
<dbReference type="Proteomes" id="UP001380953">
    <property type="component" value="Unassembled WGS sequence"/>
</dbReference>
<evidence type="ECO:0000313" key="1">
    <source>
        <dbReference type="EMBL" id="MEJ8305204.1"/>
    </source>
</evidence>
<dbReference type="EMBL" id="JBBKAR010000039">
    <property type="protein sequence ID" value="MEJ8305204.1"/>
    <property type="molecule type" value="Genomic_DNA"/>
</dbReference>
<protein>
    <submittedName>
        <fullName evidence="1">Uncharacterized protein</fullName>
    </submittedName>
</protein>
<accession>A0ACC6PE86</accession>
<gene>
    <name evidence="1" type="ORF">WKI47_14960</name>
</gene>
<evidence type="ECO:0000313" key="2">
    <source>
        <dbReference type="Proteomes" id="UP001380953"/>
    </source>
</evidence>
<organism evidence="1 2">
    <name type="scientific">Saccharibacillus sacchari</name>
    <dbReference type="NCBI Taxonomy" id="456493"/>
    <lineage>
        <taxon>Bacteria</taxon>
        <taxon>Bacillati</taxon>
        <taxon>Bacillota</taxon>
        <taxon>Bacilli</taxon>
        <taxon>Bacillales</taxon>
        <taxon>Paenibacillaceae</taxon>
        <taxon>Saccharibacillus</taxon>
    </lineage>
</organism>
<name>A0ACC6PE86_9BACL</name>
<sequence length="212" mass="23454">MPSKYNRIMERVEVTPEMKERLMANLAKQPLSKLAHSRSRTRRWLSESRRFLYVAACLLILAGGAFVAYDSLVQDGVGNPPIETVNGNEEFASLGELSAHIGFEVKEITELPFVPTETLYISIAGDMAEIRYAAGEQALDLRMSRGSGDNSGDYESYPDIAELQVSGRNVTVKGDADGYKLALWEEGGFTYSIRSSDSISEKQMSDIVNSVR</sequence>